<evidence type="ECO:0000256" key="1">
    <source>
        <dbReference type="ARBA" id="ARBA00023015"/>
    </source>
</evidence>
<sequence length="275" mass="29392">MAKTVEESEDDTGKQGAYTVQALDNAISLLMLVADNPDLGLSDLSRKLGAGKARVYRQLKTLEDRGLVSCSEPHRTYRLGYAALLLGAKASAQIDLVQSAKPFLDRLGKALQETVQLRVLDGQESVCVANWVPDRDLRVQTPVGSRTPLYAGSGKILLAYMPEAEQAHILSLPRKRFTDGTMVDEGALKAILSQIRHDGYGVSRGEMEAALISAAAPIFGQGSRIVGVLVVGAPATRMDNERLQHTLDLVCAAARELTAVIGGSPPSSVVRPGSF</sequence>
<dbReference type="EMBL" id="RXMA01000031">
    <property type="protein sequence ID" value="RTR15751.1"/>
    <property type="molecule type" value="Genomic_DNA"/>
</dbReference>
<dbReference type="GO" id="GO:0003677">
    <property type="term" value="F:DNA binding"/>
    <property type="evidence" value="ECO:0007669"/>
    <property type="project" value="UniProtKB-KW"/>
</dbReference>
<dbReference type="GO" id="GO:0003700">
    <property type="term" value="F:DNA-binding transcription factor activity"/>
    <property type="evidence" value="ECO:0007669"/>
    <property type="project" value="TreeGrafter"/>
</dbReference>
<gene>
    <name evidence="6" type="ORF">EJ903_22440</name>
</gene>
<proteinExistence type="predicted"/>
<feature type="domain" description="IclR-ED" evidence="5">
    <location>
        <begin position="82"/>
        <end position="263"/>
    </location>
</feature>
<evidence type="ECO:0000313" key="6">
    <source>
        <dbReference type="EMBL" id="RTR15751.1"/>
    </source>
</evidence>
<dbReference type="PANTHER" id="PTHR30136:SF24">
    <property type="entry name" value="HTH-TYPE TRANSCRIPTIONAL REPRESSOR ALLR"/>
    <property type="match status" value="1"/>
</dbReference>
<dbReference type="GO" id="GO:0045892">
    <property type="term" value="P:negative regulation of DNA-templated transcription"/>
    <property type="evidence" value="ECO:0007669"/>
    <property type="project" value="TreeGrafter"/>
</dbReference>
<evidence type="ECO:0000259" key="5">
    <source>
        <dbReference type="PROSITE" id="PS51078"/>
    </source>
</evidence>
<dbReference type="PROSITE" id="PS51077">
    <property type="entry name" value="HTH_ICLR"/>
    <property type="match status" value="1"/>
</dbReference>
<evidence type="ECO:0000313" key="7">
    <source>
        <dbReference type="Proteomes" id="UP000277007"/>
    </source>
</evidence>
<dbReference type="SUPFAM" id="SSF55781">
    <property type="entry name" value="GAF domain-like"/>
    <property type="match status" value="1"/>
</dbReference>
<keyword evidence="7" id="KW-1185">Reference proteome</keyword>
<dbReference type="PANTHER" id="PTHR30136">
    <property type="entry name" value="HELIX-TURN-HELIX TRANSCRIPTIONAL REGULATOR, ICLR FAMILY"/>
    <property type="match status" value="1"/>
</dbReference>
<evidence type="ECO:0000256" key="3">
    <source>
        <dbReference type="ARBA" id="ARBA00023163"/>
    </source>
</evidence>
<keyword evidence="2" id="KW-0238">DNA-binding</keyword>
<dbReference type="Pfam" id="PF01614">
    <property type="entry name" value="IclR_C"/>
    <property type="match status" value="1"/>
</dbReference>
<dbReference type="Pfam" id="PF09339">
    <property type="entry name" value="HTH_IclR"/>
    <property type="match status" value="1"/>
</dbReference>
<evidence type="ECO:0000256" key="2">
    <source>
        <dbReference type="ARBA" id="ARBA00023125"/>
    </source>
</evidence>
<dbReference type="OrthoDB" id="9807558at2"/>
<reference evidence="6 7" key="1">
    <citation type="submission" date="2018-12" db="EMBL/GenBank/DDBJ databases">
        <authorList>
            <person name="Yang Y."/>
        </authorList>
    </citation>
    <scope>NUCLEOTIDE SEQUENCE [LARGE SCALE GENOMIC DNA]</scope>
    <source>
        <strain evidence="6 7">L-25-5w-1</strain>
    </source>
</reference>
<accession>A0A431VBG1</accession>
<evidence type="ECO:0000259" key="4">
    <source>
        <dbReference type="PROSITE" id="PS51077"/>
    </source>
</evidence>
<protein>
    <submittedName>
        <fullName evidence="6">IclR family transcriptional regulator</fullName>
    </submittedName>
</protein>
<dbReference type="SUPFAM" id="SSF46785">
    <property type="entry name" value="Winged helix' DNA-binding domain"/>
    <property type="match status" value="1"/>
</dbReference>
<name>A0A431VBG1_9PROT</name>
<dbReference type="RefSeq" id="WP_126619666.1">
    <property type="nucleotide sequence ID" value="NZ_JBHUCY010000057.1"/>
</dbReference>
<dbReference type="Proteomes" id="UP000277007">
    <property type="component" value="Unassembled WGS sequence"/>
</dbReference>
<dbReference type="AlphaFoldDB" id="A0A431VBG1"/>
<organism evidence="6 7">
    <name type="scientific">Azospirillum griseum</name>
    <dbReference type="NCBI Taxonomy" id="2496639"/>
    <lineage>
        <taxon>Bacteria</taxon>
        <taxon>Pseudomonadati</taxon>
        <taxon>Pseudomonadota</taxon>
        <taxon>Alphaproteobacteria</taxon>
        <taxon>Rhodospirillales</taxon>
        <taxon>Azospirillaceae</taxon>
        <taxon>Azospirillum</taxon>
    </lineage>
</organism>
<dbReference type="InterPro" id="IPR005471">
    <property type="entry name" value="Tscrpt_reg_IclR_N"/>
</dbReference>
<dbReference type="Gene3D" id="3.30.450.40">
    <property type="match status" value="1"/>
</dbReference>
<dbReference type="InterPro" id="IPR036390">
    <property type="entry name" value="WH_DNA-bd_sf"/>
</dbReference>
<dbReference type="InterPro" id="IPR029016">
    <property type="entry name" value="GAF-like_dom_sf"/>
</dbReference>
<dbReference type="InterPro" id="IPR014757">
    <property type="entry name" value="Tscrpt_reg_IclR_C"/>
</dbReference>
<dbReference type="Gene3D" id="1.10.10.10">
    <property type="entry name" value="Winged helix-like DNA-binding domain superfamily/Winged helix DNA-binding domain"/>
    <property type="match status" value="1"/>
</dbReference>
<dbReference type="InterPro" id="IPR050707">
    <property type="entry name" value="HTH_MetabolicPath_Reg"/>
</dbReference>
<dbReference type="InterPro" id="IPR036388">
    <property type="entry name" value="WH-like_DNA-bd_sf"/>
</dbReference>
<feature type="domain" description="HTH iclR-type" evidence="4">
    <location>
        <begin position="20"/>
        <end position="81"/>
    </location>
</feature>
<keyword evidence="1" id="KW-0805">Transcription regulation</keyword>
<keyword evidence="3" id="KW-0804">Transcription</keyword>
<dbReference type="SMART" id="SM00346">
    <property type="entry name" value="HTH_ICLR"/>
    <property type="match status" value="1"/>
</dbReference>
<comment type="caution">
    <text evidence="6">The sequence shown here is derived from an EMBL/GenBank/DDBJ whole genome shotgun (WGS) entry which is preliminary data.</text>
</comment>
<dbReference type="PROSITE" id="PS51078">
    <property type="entry name" value="ICLR_ED"/>
    <property type="match status" value="1"/>
</dbReference>